<dbReference type="InterPro" id="IPR003812">
    <property type="entry name" value="Fido"/>
</dbReference>
<keyword evidence="2" id="KW-0067">ATP-binding</keyword>
<accession>A0A1G6UEQ9</accession>
<dbReference type="Proteomes" id="UP000198995">
    <property type="component" value="Unassembled WGS sequence"/>
</dbReference>
<protein>
    <submittedName>
        <fullName evidence="5">Fic family protein</fullName>
    </submittedName>
</protein>
<dbReference type="InterPro" id="IPR040198">
    <property type="entry name" value="Fido_containing"/>
</dbReference>
<dbReference type="EMBL" id="FNAF01000003">
    <property type="protein sequence ID" value="SDD39196.1"/>
    <property type="molecule type" value="Genomic_DNA"/>
</dbReference>
<dbReference type="PROSITE" id="PS51459">
    <property type="entry name" value="FIDO"/>
    <property type="match status" value="1"/>
</dbReference>
<dbReference type="AlphaFoldDB" id="A0A1G6UEQ9"/>
<sequence>MEGAFERGGRWRLVRSRFKQVKGPGAFQVKALNKRRTVDLPFYRAQVCRQAGIVPKEDLLYSDRPVVVPQVPEILLMGGDEMVVDVKEIAKKWGISERRVRLLCAEGRISGAYKEGKCWKIPAEAAKPGDERLTRADRLLPLIDHKLERLRQLRPFTEGELARLTEDFMVEYTYNTNAIEGNTLTLRETDLVLRGLTIDQKPLQDHLEALAHREAFYFVVDLVKEQKPLTEAVIRDIHDLVLADKKEDRGVYRKIPVRIAGAYHEPVQPYLIAPQMEALLLDYAASELHIVKKLAKFHIEFEAIHPFIDGNGRTGRLLVNLELMKSGLPPIDIKFTDRMRYYRAFDAYHKNADLAPMENLFAQYIDEELERYLGLLGEK</sequence>
<feature type="binding site" evidence="2">
    <location>
        <begin position="341"/>
        <end position="342"/>
    </location>
    <ligand>
        <name>ATP</name>
        <dbReference type="ChEBI" id="CHEBI:30616"/>
    </ligand>
</feature>
<reference evidence="5 6" key="1">
    <citation type="submission" date="2016-10" db="EMBL/GenBank/DDBJ databases">
        <authorList>
            <person name="de Groot N.N."/>
        </authorList>
    </citation>
    <scope>NUCLEOTIDE SEQUENCE [LARGE SCALE GENOMIC DNA]</scope>
    <source>
        <strain evidence="5 6">DSM 20475</strain>
    </source>
</reference>
<proteinExistence type="predicted"/>
<evidence type="ECO:0000256" key="2">
    <source>
        <dbReference type="PIRSR" id="PIRSR640198-2"/>
    </source>
</evidence>
<evidence type="ECO:0000256" key="3">
    <source>
        <dbReference type="PIRSR" id="PIRSR640198-3"/>
    </source>
</evidence>
<organism evidence="5 6">
    <name type="scientific">Peptococcus niger</name>
    <dbReference type="NCBI Taxonomy" id="2741"/>
    <lineage>
        <taxon>Bacteria</taxon>
        <taxon>Bacillati</taxon>
        <taxon>Bacillota</taxon>
        <taxon>Clostridia</taxon>
        <taxon>Eubacteriales</taxon>
        <taxon>Peptococcaceae</taxon>
        <taxon>Peptococcus</taxon>
    </lineage>
</organism>
<dbReference type="PANTHER" id="PTHR13504">
    <property type="entry name" value="FIDO DOMAIN-CONTAINING PROTEIN DDB_G0283145"/>
    <property type="match status" value="1"/>
</dbReference>
<feature type="active site" evidence="1">
    <location>
        <position position="305"/>
    </location>
</feature>
<gene>
    <name evidence="5" type="ORF">SAMN04489866_10325</name>
</gene>
<evidence type="ECO:0000256" key="1">
    <source>
        <dbReference type="PIRSR" id="PIRSR640198-1"/>
    </source>
</evidence>
<name>A0A1G6UEQ9_PEPNI</name>
<keyword evidence="6" id="KW-1185">Reference proteome</keyword>
<dbReference type="SUPFAM" id="SSF140931">
    <property type="entry name" value="Fic-like"/>
    <property type="match status" value="1"/>
</dbReference>
<evidence type="ECO:0000313" key="6">
    <source>
        <dbReference type="Proteomes" id="UP000198995"/>
    </source>
</evidence>
<dbReference type="STRING" id="2741.SAMN04489866_10325"/>
<keyword evidence="2" id="KW-0547">Nucleotide-binding</keyword>
<evidence type="ECO:0000259" key="4">
    <source>
        <dbReference type="PROSITE" id="PS51459"/>
    </source>
</evidence>
<dbReference type="InterPro" id="IPR036597">
    <property type="entry name" value="Fido-like_dom_sf"/>
</dbReference>
<dbReference type="Pfam" id="PF02661">
    <property type="entry name" value="Fic"/>
    <property type="match status" value="1"/>
</dbReference>
<dbReference type="GO" id="GO:0005524">
    <property type="term" value="F:ATP binding"/>
    <property type="evidence" value="ECO:0007669"/>
    <property type="project" value="UniProtKB-KW"/>
</dbReference>
<dbReference type="PANTHER" id="PTHR13504:SF38">
    <property type="entry name" value="FIDO DOMAIN-CONTAINING PROTEIN"/>
    <property type="match status" value="1"/>
</dbReference>
<feature type="binding site" evidence="2">
    <location>
        <begin position="309"/>
        <end position="316"/>
    </location>
    <ligand>
        <name>ATP</name>
        <dbReference type="ChEBI" id="CHEBI:30616"/>
    </ligand>
</feature>
<feature type="site" description="Important for autoinhibition of adenylyltransferase activity" evidence="3">
    <location>
        <position position="180"/>
    </location>
</feature>
<dbReference type="Gene3D" id="1.10.3290.10">
    <property type="entry name" value="Fido-like domain"/>
    <property type="match status" value="1"/>
</dbReference>
<evidence type="ECO:0000313" key="5">
    <source>
        <dbReference type="EMBL" id="SDD39196.1"/>
    </source>
</evidence>
<feature type="domain" description="Fido" evidence="4">
    <location>
        <begin position="229"/>
        <end position="363"/>
    </location>
</feature>